<dbReference type="CDD" id="cd13132">
    <property type="entry name" value="MATE_eukaryotic"/>
    <property type="match status" value="1"/>
</dbReference>
<keyword evidence="3 6" id="KW-0812">Transmembrane</keyword>
<evidence type="ECO:0000256" key="1">
    <source>
        <dbReference type="ARBA" id="ARBA00004141"/>
    </source>
</evidence>
<dbReference type="InterPro" id="IPR045069">
    <property type="entry name" value="MATE_euk"/>
</dbReference>
<accession>A0A8X8XWF5</accession>
<evidence type="ECO:0000256" key="4">
    <source>
        <dbReference type="ARBA" id="ARBA00022989"/>
    </source>
</evidence>
<dbReference type="OrthoDB" id="2126698at2759"/>
<dbReference type="NCBIfam" id="TIGR00797">
    <property type="entry name" value="matE"/>
    <property type="match status" value="1"/>
</dbReference>
<keyword evidence="5 6" id="KW-0472">Membrane</keyword>
<dbReference type="EMBL" id="PNBA02000006">
    <property type="protein sequence ID" value="KAG6421373.1"/>
    <property type="molecule type" value="Genomic_DNA"/>
</dbReference>
<feature type="transmembrane region" description="Helical" evidence="6">
    <location>
        <begin position="292"/>
        <end position="315"/>
    </location>
</feature>
<evidence type="ECO:0000256" key="6">
    <source>
        <dbReference type="RuleBase" id="RU004914"/>
    </source>
</evidence>
<feature type="transmembrane region" description="Helical" evidence="6">
    <location>
        <begin position="144"/>
        <end position="167"/>
    </location>
</feature>
<gene>
    <name evidence="7" type="ORF">SASPL_117924</name>
</gene>
<comment type="caution">
    <text evidence="7">The sequence shown here is derived from an EMBL/GenBank/DDBJ whole genome shotgun (WGS) entry which is preliminary data.</text>
</comment>
<dbReference type="GO" id="GO:0042910">
    <property type="term" value="F:xenobiotic transmembrane transporter activity"/>
    <property type="evidence" value="ECO:0007669"/>
    <property type="project" value="InterPro"/>
</dbReference>
<feature type="transmembrane region" description="Helical" evidence="6">
    <location>
        <begin position="208"/>
        <end position="232"/>
    </location>
</feature>
<sequence>MDFGRGKESVKLKHPLIEETKSAEDGFLAEAKKQISLVLPMIFTNVVYFFIPLISVMFAGHFGHLELASSNLANSWAAASGFDLMVGLSGALETLCGQGFGGKMYGMLGVYLQASCIVSAAFSAAVSLLWWYSGAILASLGQDAGVAGSAGLYLRWLIPGLFAQGFLQHMLRFVQAQSVVAPLVLCAGVPLVLHVGVAYALVHWTALGFRGAAAAASVSLWVSVVMLGFYVVKADKFRLTWRGFSWEALKHVFSYLKLALPSAAMVCLEYWAFEILVLLAGLMPDSQLTTSLIAMCVNAETICYMICYGLGAAISTRVANELGGGNPEGARRATSVALKLTLVLAVCVVSALGFGYNVFAAAFTNSPLVLNAFASMVPLLVASVLCDFFQGIFSGVARGCGWQHLVVFINIGSFYLIGMPLAIILAFYFKLYAKGLWVGLACGLAAQTMGLLVLSNVTKWTRIEFCQSPSSNIVQPSV</sequence>
<keyword evidence="4 6" id="KW-1133">Transmembrane helix</keyword>
<dbReference type="GO" id="GO:0016020">
    <property type="term" value="C:membrane"/>
    <property type="evidence" value="ECO:0007669"/>
    <property type="project" value="UniProtKB-SubCell"/>
</dbReference>
<feature type="transmembrane region" description="Helical" evidence="6">
    <location>
        <begin position="336"/>
        <end position="356"/>
    </location>
</feature>
<dbReference type="AlphaFoldDB" id="A0A8X8XWF5"/>
<dbReference type="Pfam" id="PF01554">
    <property type="entry name" value="MatE"/>
    <property type="match status" value="2"/>
</dbReference>
<name>A0A8X8XWF5_SALSN</name>
<feature type="transmembrane region" description="Helical" evidence="6">
    <location>
        <begin position="405"/>
        <end position="429"/>
    </location>
</feature>
<dbReference type="Proteomes" id="UP000298416">
    <property type="component" value="Unassembled WGS sequence"/>
</dbReference>
<comment type="similarity">
    <text evidence="2 6">Belongs to the multi antimicrobial extrusion (MATE) (TC 2.A.66.1) family.</text>
</comment>
<evidence type="ECO:0000313" key="8">
    <source>
        <dbReference type="Proteomes" id="UP000298416"/>
    </source>
</evidence>
<feature type="transmembrane region" description="Helical" evidence="6">
    <location>
        <begin position="368"/>
        <end position="393"/>
    </location>
</feature>
<dbReference type="InterPro" id="IPR002528">
    <property type="entry name" value="MATE_fam"/>
</dbReference>
<feature type="transmembrane region" description="Helical" evidence="6">
    <location>
        <begin position="75"/>
        <end position="96"/>
    </location>
</feature>
<organism evidence="7">
    <name type="scientific">Salvia splendens</name>
    <name type="common">Scarlet sage</name>
    <dbReference type="NCBI Taxonomy" id="180675"/>
    <lineage>
        <taxon>Eukaryota</taxon>
        <taxon>Viridiplantae</taxon>
        <taxon>Streptophyta</taxon>
        <taxon>Embryophyta</taxon>
        <taxon>Tracheophyta</taxon>
        <taxon>Spermatophyta</taxon>
        <taxon>Magnoliopsida</taxon>
        <taxon>eudicotyledons</taxon>
        <taxon>Gunneridae</taxon>
        <taxon>Pentapetalae</taxon>
        <taxon>asterids</taxon>
        <taxon>lamiids</taxon>
        <taxon>Lamiales</taxon>
        <taxon>Lamiaceae</taxon>
        <taxon>Nepetoideae</taxon>
        <taxon>Mentheae</taxon>
        <taxon>Salviinae</taxon>
        <taxon>Salvia</taxon>
        <taxon>Salvia subgen. Calosphace</taxon>
        <taxon>core Calosphace</taxon>
    </lineage>
</organism>
<dbReference type="PANTHER" id="PTHR11206">
    <property type="entry name" value="MULTIDRUG RESISTANCE PROTEIN"/>
    <property type="match status" value="1"/>
</dbReference>
<feature type="transmembrane region" description="Helical" evidence="6">
    <location>
        <begin position="179"/>
        <end position="202"/>
    </location>
</feature>
<feature type="transmembrane region" description="Helical" evidence="6">
    <location>
        <begin position="42"/>
        <end position="63"/>
    </location>
</feature>
<reference evidence="7" key="2">
    <citation type="submission" date="2020-08" db="EMBL/GenBank/DDBJ databases">
        <title>Plant Genome Project.</title>
        <authorList>
            <person name="Zhang R.-G."/>
        </authorList>
    </citation>
    <scope>NUCLEOTIDE SEQUENCE</scope>
    <source>
        <strain evidence="7">Huo1</strain>
        <tissue evidence="7">Leaf</tissue>
    </source>
</reference>
<keyword evidence="8" id="KW-1185">Reference proteome</keyword>
<proteinExistence type="inferred from homology"/>
<protein>
    <recommendedName>
        <fullName evidence="6">Protein DETOXIFICATION</fullName>
    </recommendedName>
    <alternativeName>
        <fullName evidence="6">Multidrug and toxic compound extrusion protein</fullName>
    </alternativeName>
</protein>
<feature type="transmembrane region" description="Helical" evidence="6">
    <location>
        <begin position="108"/>
        <end position="132"/>
    </location>
</feature>
<dbReference type="GO" id="GO:1990961">
    <property type="term" value="P:xenobiotic detoxification by transmembrane export across the plasma membrane"/>
    <property type="evidence" value="ECO:0007669"/>
    <property type="project" value="InterPro"/>
</dbReference>
<reference evidence="7" key="1">
    <citation type="submission" date="2018-01" db="EMBL/GenBank/DDBJ databases">
        <authorList>
            <person name="Mao J.F."/>
        </authorList>
    </citation>
    <scope>NUCLEOTIDE SEQUENCE</scope>
    <source>
        <strain evidence="7">Huo1</strain>
        <tissue evidence="7">Leaf</tissue>
    </source>
</reference>
<feature type="transmembrane region" description="Helical" evidence="6">
    <location>
        <begin position="252"/>
        <end position="272"/>
    </location>
</feature>
<evidence type="ECO:0000256" key="5">
    <source>
        <dbReference type="ARBA" id="ARBA00023136"/>
    </source>
</evidence>
<feature type="transmembrane region" description="Helical" evidence="6">
    <location>
        <begin position="435"/>
        <end position="454"/>
    </location>
</feature>
<comment type="subcellular location">
    <subcellularLocation>
        <location evidence="1">Membrane</location>
        <topology evidence="1">Multi-pass membrane protein</topology>
    </subcellularLocation>
</comment>
<dbReference type="GO" id="GO:0015297">
    <property type="term" value="F:antiporter activity"/>
    <property type="evidence" value="ECO:0007669"/>
    <property type="project" value="InterPro"/>
</dbReference>
<evidence type="ECO:0000256" key="3">
    <source>
        <dbReference type="ARBA" id="ARBA00022692"/>
    </source>
</evidence>
<evidence type="ECO:0000256" key="2">
    <source>
        <dbReference type="ARBA" id="ARBA00010199"/>
    </source>
</evidence>
<evidence type="ECO:0000313" key="7">
    <source>
        <dbReference type="EMBL" id="KAG6421373.1"/>
    </source>
</evidence>